<evidence type="ECO:0000256" key="1">
    <source>
        <dbReference type="SAM" id="SignalP"/>
    </source>
</evidence>
<keyword evidence="1" id="KW-0732">Signal</keyword>
<evidence type="ECO:0000313" key="3">
    <source>
        <dbReference type="Proteomes" id="UP001321481"/>
    </source>
</evidence>
<sequence>MRRAILPLGAIVLFTLAGCAGEPGGVEVPEGYENLPSCAGESLTVEVLAGRGEPCDLAGSSLTLPNGRGVVIGEVGVTRGIGDASDVEYTVVNWGVPGVGVYEVEGSELVQTWGSTDEAERLMLEAAEVGGIRVPGE</sequence>
<feature type="chain" id="PRO_5045801383" description="DUF3558 domain-containing protein" evidence="1">
    <location>
        <begin position="21"/>
        <end position="137"/>
    </location>
</feature>
<feature type="signal peptide" evidence="1">
    <location>
        <begin position="1"/>
        <end position="20"/>
    </location>
</feature>
<organism evidence="2 3">
    <name type="scientific">Microbacterium dauci</name>
    <dbReference type="NCBI Taxonomy" id="3048008"/>
    <lineage>
        <taxon>Bacteria</taxon>
        <taxon>Bacillati</taxon>
        <taxon>Actinomycetota</taxon>
        <taxon>Actinomycetes</taxon>
        <taxon>Micrococcales</taxon>
        <taxon>Microbacteriaceae</taxon>
        <taxon>Microbacterium</taxon>
    </lineage>
</organism>
<keyword evidence="3" id="KW-1185">Reference proteome</keyword>
<dbReference type="RefSeq" id="WP_283714753.1">
    <property type="nucleotide sequence ID" value="NZ_JASJND010000001.1"/>
</dbReference>
<evidence type="ECO:0008006" key="4">
    <source>
        <dbReference type="Google" id="ProtNLM"/>
    </source>
</evidence>
<evidence type="ECO:0000313" key="2">
    <source>
        <dbReference type="EMBL" id="MDJ1113449.1"/>
    </source>
</evidence>
<gene>
    <name evidence="2" type="ORF">QNI14_03170</name>
</gene>
<dbReference type="Proteomes" id="UP001321481">
    <property type="component" value="Unassembled WGS sequence"/>
</dbReference>
<protein>
    <recommendedName>
        <fullName evidence="4">DUF3558 domain-containing protein</fullName>
    </recommendedName>
</protein>
<reference evidence="2 3" key="1">
    <citation type="submission" date="2023-05" db="EMBL/GenBank/DDBJ databases">
        <title>Microbacterium dauci sp.nov., Isolated from Carrot Rhizosphere Soil.</title>
        <authorList>
            <person name="Xiao Z."/>
            <person name="Zheng J."/>
        </authorList>
    </citation>
    <scope>NUCLEOTIDE SEQUENCE [LARGE SCALE GENOMIC DNA]</scope>
    <source>
        <strain evidence="2 3">LX3-4</strain>
    </source>
</reference>
<comment type="caution">
    <text evidence="2">The sequence shown here is derived from an EMBL/GenBank/DDBJ whole genome shotgun (WGS) entry which is preliminary data.</text>
</comment>
<accession>A0ABT6ZBB7</accession>
<dbReference type="PROSITE" id="PS51257">
    <property type="entry name" value="PROKAR_LIPOPROTEIN"/>
    <property type="match status" value="1"/>
</dbReference>
<proteinExistence type="predicted"/>
<name>A0ABT6ZBB7_9MICO</name>
<dbReference type="EMBL" id="JASJND010000001">
    <property type="protein sequence ID" value="MDJ1113449.1"/>
    <property type="molecule type" value="Genomic_DNA"/>
</dbReference>